<sequence>MMKPNGANFCGMPWLSY</sequence>
<evidence type="ECO:0000313" key="1">
    <source>
        <dbReference type="EMBL" id="MBW95582.1"/>
    </source>
</evidence>
<accession>A0A2P2JQ40</accession>
<reference evidence="1" key="1">
    <citation type="submission" date="2018-02" db="EMBL/GenBank/DDBJ databases">
        <title>Rhizophora mucronata_Transcriptome.</title>
        <authorList>
            <person name="Meera S.P."/>
            <person name="Sreeshan A."/>
            <person name="Augustine A."/>
        </authorList>
    </citation>
    <scope>NUCLEOTIDE SEQUENCE</scope>
    <source>
        <tissue evidence="1">Leaf</tissue>
    </source>
</reference>
<name>A0A2P2JQ40_RHIMU</name>
<proteinExistence type="predicted"/>
<dbReference type="EMBL" id="GGEC01015099">
    <property type="protein sequence ID" value="MBW95582.1"/>
    <property type="molecule type" value="Transcribed_RNA"/>
</dbReference>
<protein>
    <submittedName>
        <fullName evidence="1">Defective in cullin neddylation protein</fullName>
    </submittedName>
</protein>
<organism evidence="1">
    <name type="scientific">Rhizophora mucronata</name>
    <name type="common">Asiatic mangrove</name>
    <dbReference type="NCBI Taxonomy" id="61149"/>
    <lineage>
        <taxon>Eukaryota</taxon>
        <taxon>Viridiplantae</taxon>
        <taxon>Streptophyta</taxon>
        <taxon>Embryophyta</taxon>
        <taxon>Tracheophyta</taxon>
        <taxon>Spermatophyta</taxon>
        <taxon>Magnoliopsida</taxon>
        <taxon>eudicotyledons</taxon>
        <taxon>Gunneridae</taxon>
        <taxon>Pentapetalae</taxon>
        <taxon>rosids</taxon>
        <taxon>fabids</taxon>
        <taxon>Malpighiales</taxon>
        <taxon>Rhizophoraceae</taxon>
        <taxon>Rhizophora</taxon>
    </lineage>
</organism>
<dbReference type="AlphaFoldDB" id="A0A2P2JQ40"/>